<dbReference type="InterPro" id="IPR027417">
    <property type="entry name" value="P-loop_NTPase"/>
</dbReference>
<feature type="domain" description="UvrD-like helicase ATP-binding" evidence="10">
    <location>
        <begin position="243"/>
        <end position="533"/>
    </location>
</feature>
<keyword evidence="3 9" id="KW-0347">Helicase</keyword>
<dbReference type="RefSeq" id="WP_013578508.1">
    <property type="nucleotide sequence ID" value="NC_015064.1"/>
</dbReference>
<evidence type="ECO:0000256" key="2">
    <source>
        <dbReference type="ARBA" id="ARBA00022801"/>
    </source>
</evidence>
<dbReference type="SUPFAM" id="SSF52540">
    <property type="entry name" value="P-loop containing nucleoside triphosphate hydrolases"/>
    <property type="match status" value="1"/>
</dbReference>
<dbReference type="AlphaFoldDB" id="E8X4Y7"/>
<evidence type="ECO:0000256" key="4">
    <source>
        <dbReference type="ARBA" id="ARBA00022840"/>
    </source>
</evidence>
<evidence type="ECO:0000256" key="5">
    <source>
        <dbReference type="ARBA" id="ARBA00023235"/>
    </source>
</evidence>
<dbReference type="GO" id="GO:0005524">
    <property type="term" value="F:ATP binding"/>
    <property type="evidence" value="ECO:0007669"/>
    <property type="project" value="UniProtKB-UniRule"/>
</dbReference>
<dbReference type="InterPro" id="IPR000212">
    <property type="entry name" value="DNA_helicase_UvrD/REP"/>
</dbReference>
<dbReference type="SUPFAM" id="SSF143011">
    <property type="entry name" value="RelE-like"/>
    <property type="match status" value="1"/>
</dbReference>
<dbReference type="OrthoDB" id="9787585at2"/>
<dbReference type="GO" id="GO:0003677">
    <property type="term" value="F:DNA binding"/>
    <property type="evidence" value="ECO:0007669"/>
    <property type="project" value="InterPro"/>
</dbReference>
<dbReference type="PROSITE" id="PS51198">
    <property type="entry name" value="UVRD_HELICASE_ATP_BIND"/>
    <property type="match status" value="1"/>
</dbReference>
<dbReference type="InterPro" id="IPR035093">
    <property type="entry name" value="RelE/ParE_toxin_dom_sf"/>
</dbReference>
<evidence type="ECO:0000256" key="8">
    <source>
        <dbReference type="ARBA" id="ARBA00048988"/>
    </source>
</evidence>
<sequence length="730" mass="81077">MQFLIASTFQDSLGRLQPAEQNAAKLAAIELQMNPAHPGLQMHKLDRARDKSFWSARVSDDLRMILHRTDASCLLCYVDHHDSAYAWAERRKLTVHPKTGAAQMVVLQETVQHIIVPRYVPEEPKAKTKSLLLLAGASDADLLRFGVPEDWLDTVRNATEETVLDLVEELPEEAREAILSLATGVRPAPSPVAGALVADAGSSANAEAVAFTHPDAQRRFRIVSNLDELQAALDAPWEKWTVFLHPGQRAIVERNFNGPARVTGSAGTGKTIVALHRAVYLAQNNPSSRVLLTTFSEVLANALDNRLRVLISNRSWLGEQIEVLPFEAVARRLYASNLAPLYGPVTIASAESILTHVRAAMEAVPSCLFSERFLMSEWAQVVDAAQLRSWEAYRDYSRAGRRSRLREPQREVLWQVFDKVLKSMEDQREMTTAEMFVRLAKHYAHGAAPPFDFAVVDEAQDISMAELRCLGALGSGRSNALFFAGDTGQRIFQQLFSWKSAGVDVRGRSSNLKVNYRTSHQIRHAADRLLASEVTDGDGSVEERRGTVSVFNGPSPELVQLNDEISEARFASAWLVARREEGHQSDEMAIFVRSAAQLDRAEAAARATGMQFSHLVAHANVSPGLLTVCTMHLAKGLEFRDVVIMACEEDVLPDPERIGSAGDASELDDIYNSERQLLYVACTRSRDRLLITSAHASSEFIEDMRTMTTNSTHEQRKQWRIQSTTSAYLL</sequence>
<evidence type="ECO:0000256" key="1">
    <source>
        <dbReference type="ARBA" id="ARBA00022741"/>
    </source>
</evidence>
<dbReference type="GO" id="GO:0005829">
    <property type="term" value="C:cytosol"/>
    <property type="evidence" value="ECO:0007669"/>
    <property type="project" value="TreeGrafter"/>
</dbReference>
<evidence type="ECO:0000256" key="3">
    <source>
        <dbReference type="ARBA" id="ARBA00022806"/>
    </source>
</evidence>
<dbReference type="KEGG" id="acm:AciX9_0089"/>
<comment type="catalytic activity">
    <reaction evidence="8">
        <text>ATP + H2O = ADP + phosphate + H(+)</text>
        <dbReference type="Rhea" id="RHEA:13065"/>
        <dbReference type="ChEBI" id="CHEBI:15377"/>
        <dbReference type="ChEBI" id="CHEBI:15378"/>
        <dbReference type="ChEBI" id="CHEBI:30616"/>
        <dbReference type="ChEBI" id="CHEBI:43474"/>
        <dbReference type="ChEBI" id="CHEBI:456216"/>
        <dbReference type="EC" id="5.6.2.4"/>
    </reaction>
</comment>
<dbReference type="GO" id="GO:0016887">
    <property type="term" value="F:ATP hydrolysis activity"/>
    <property type="evidence" value="ECO:0007669"/>
    <property type="project" value="RHEA"/>
</dbReference>
<dbReference type="Pfam" id="PF13361">
    <property type="entry name" value="UvrD_C"/>
    <property type="match status" value="1"/>
</dbReference>
<keyword evidence="2 9" id="KW-0378">Hydrolase</keyword>
<evidence type="ECO:0000256" key="9">
    <source>
        <dbReference type="PROSITE-ProRule" id="PRU00560"/>
    </source>
</evidence>
<dbReference type="InterPro" id="IPR014016">
    <property type="entry name" value="UvrD-like_ATP-bd"/>
</dbReference>
<gene>
    <name evidence="11" type="ordered locus">AciX9_0089</name>
</gene>
<dbReference type="STRING" id="1198114.AciX9_0089"/>
<proteinExistence type="predicted"/>
<dbReference type="EC" id="5.6.2.4" evidence="7"/>
<dbReference type="GO" id="GO:0000725">
    <property type="term" value="P:recombinational repair"/>
    <property type="evidence" value="ECO:0007669"/>
    <property type="project" value="TreeGrafter"/>
</dbReference>
<dbReference type="PANTHER" id="PTHR11070:SF45">
    <property type="entry name" value="DNA 3'-5' HELICASE"/>
    <property type="match status" value="1"/>
</dbReference>
<organism evidence="12">
    <name type="scientific">Granulicella tundricola (strain ATCC BAA-1859 / DSM 23138 / MP5ACTX9)</name>
    <dbReference type="NCBI Taxonomy" id="1198114"/>
    <lineage>
        <taxon>Bacteria</taxon>
        <taxon>Pseudomonadati</taxon>
        <taxon>Acidobacteriota</taxon>
        <taxon>Terriglobia</taxon>
        <taxon>Terriglobales</taxon>
        <taxon>Acidobacteriaceae</taxon>
        <taxon>Granulicella</taxon>
    </lineage>
</organism>
<evidence type="ECO:0000256" key="6">
    <source>
        <dbReference type="ARBA" id="ARBA00034617"/>
    </source>
</evidence>
<keyword evidence="12" id="KW-1185">Reference proteome</keyword>
<reference evidence="12" key="1">
    <citation type="submission" date="2011-01" db="EMBL/GenBank/DDBJ databases">
        <title>Complete sequence of chromosome of Acidobacterium sp. MP5ACTX9.</title>
        <authorList>
            <consortium name="US DOE Joint Genome Institute"/>
            <person name="Lucas S."/>
            <person name="Copeland A."/>
            <person name="Lapidus A."/>
            <person name="Cheng J.-F."/>
            <person name="Goodwin L."/>
            <person name="Pitluck S."/>
            <person name="Teshima H."/>
            <person name="Detter J.C."/>
            <person name="Han C."/>
            <person name="Tapia R."/>
            <person name="Land M."/>
            <person name="Hauser L."/>
            <person name="Kyrpides N."/>
            <person name="Ivanova N."/>
            <person name="Ovchinnikova G."/>
            <person name="Pagani I."/>
            <person name="Rawat S.R."/>
            <person name="Mannisto M."/>
            <person name="Haggblom M.M."/>
            <person name="Woyke T."/>
        </authorList>
    </citation>
    <scope>NUCLEOTIDE SEQUENCE [LARGE SCALE GENOMIC DNA]</scope>
    <source>
        <strain evidence="12">MP5ACTX9</strain>
    </source>
</reference>
<comment type="catalytic activity">
    <reaction evidence="6">
        <text>Couples ATP hydrolysis with the unwinding of duplex DNA by translocating in the 3'-5' direction.</text>
        <dbReference type="EC" id="5.6.2.4"/>
    </reaction>
</comment>
<evidence type="ECO:0000313" key="12">
    <source>
        <dbReference type="Proteomes" id="UP000000343"/>
    </source>
</evidence>
<accession>E8X4Y7</accession>
<keyword evidence="1 9" id="KW-0547">Nucleotide-binding</keyword>
<keyword evidence="4 9" id="KW-0067">ATP-binding</keyword>
<dbReference type="HOGENOM" id="CLU_023846_0_0_0"/>
<dbReference type="eggNOG" id="COG0210">
    <property type="taxonomic scope" value="Bacteria"/>
</dbReference>
<keyword evidence="5" id="KW-0413">Isomerase</keyword>
<feature type="binding site" evidence="9">
    <location>
        <begin position="264"/>
        <end position="271"/>
    </location>
    <ligand>
        <name>ATP</name>
        <dbReference type="ChEBI" id="CHEBI:30616"/>
    </ligand>
</feature>
<dbReference type="EMBL" id="CP002480">
    <property type="protein sequence ID" value="ADW67179.1"/>
    <property type="molecule type" value="Genomic_DNA"/>
</dbReference>
<dbReference type="Pfam" id="PF00580">
    <property type="entry name" value="UvrD-helicase"/>
    <property type="match status" value="1"/>
</dbReference>
<dbReference type="PANTHER" id="PTHR11070">
    <property type="entry name" value="UVRD / RECB / PCRA DNA HELICASE FAMILY MEMBER"/>
    <property type="match status" value="1"/>
</dbReference>
<evidence type="ECO:0000259" key="10">
    <source>
        <dbReference type="PROSITE" id="PS51198"/>
    </source>
</evidence>
<dbReference type="GO" id="GO:0043138">
    <property type="term" value="F:3'-5' DNA helicase activity"/>
    <property type="evidence" value="ECO:0007669"/>
    <property type="project" value="UniProtKB-EC"/>
</dbReference>
<protein>
    <recommendedName>
        <fullName evidence="7">DNA 3'-5' helicase</fullName>
        <ecNumber evidence="7">5.6.2.4</ecNumber>
    </recommendedName>
</protein>
<evidence type="ECO:0000256" key="7">
    <source>
        <dbReference type="ARBA" id="ARBA00034808"/>
    </source>
</evidence>
<dbReference type="InterPro" id="IPR014017">
    <property type="entry name" value="DNA_helicase_UvrD-like_C"/>
</dbReference>
<evidence type="ECO:0000313" key="11">
    <source>
        <dbReference type="EMBL" id="ADW67179.1"/>
    </source>
</evidence>
<dbReference type="PaxDb" id="1198114-AciX9_0089"/>
<name>E8X4Y7_GRATM</name>
<dbReference type="Proteomes" id="UP000000343">
    <property type="component" value="Chromosome"/>
</dbReference>
<dbReference type="Gene3D" id="3.40.50.300">
    <property type="entry name" value="P-loop containing nucleotide triphosphate hydrolases"/>
    <property type="match status" value="2"/>
</dbReference>